<gene>
    <name evidence="1" type="ORF">GTC17253_01640</name>
</gene>
<dbReference type="EMBL" id="AP035785">
    <property type="protein sequence ID" value="BFO70198.1"/>
    <property type="molecule type" value="Genomic_DNA"/>
</dbReference>
<reference evidence="1" key="1">
    <citation type="submission" date="2024-07" db="EMBL/GenBank/DDBJ databases">
        <title>Complete genome sequence of Prevotella sp. YM-2024 GTC17253.</title>
        <authorList>
            <person name="Hayashi M."/>
            <person name="Muto Y."/>
            <person name="Tanaka K."/>
            <person name="Niwa H."/>
        </authorList>
    </citation>
    <scope>NUCLEOTIDE SEQUENCE</scope>
    <source>
        <strain evidence="1">GTC17253</strain>
    </source>
</reference>
<proteinExistence type="predicted"/>
<protein>
    <submittedName>
        <fullName evidence="1">Uncharacterized protein</fullName>
    </submittedName>
</protein>
<sequence length="101" mass="11042">MAVYGINMAINSLLYEVVRSDHDIAQNGLISGRLGNICLVKHEVTDVADGVESCRSLILMSLSKLTVKAVMDVKVLDTQYGHECYEQHPGVDSAYVSAFSH</sequence>
<name>A0AB33ILG5_9BACT</name>
<evidence type="ECO:0000313" key="1">
    <source>
        <dbReference type="EMBL" id="BFO70198.1"/>
    </source>
</evidence>
<organism evidence="1">
    <name type="scientific">Prevotella sp. GTC17253</name>
    <dbReference type="NCBI Taxonomy" id="3236793"/>
    <lineage>
        <taxon>Bacteria</taxon>
        <taxon>Pseudomonadati</taxon>
        <taxon>Bacteroidota</taxon>
        <taxon>Bacteroidia</taxon>
        <taxon>Bacteroidales</taxon>
        <taxon>Prevotellaceae</taxon>
        <taxon>Prevotella</taxon>
    </lineage>
</organism>
<accession>A0AB33ILG5</accession>
<dbReference type="AlphaFoldDB" id="A0AB33ILG5"/>